<dbReference type="KEGG" id="rml:FF011L_26470"/>
<proteinExistence type="predicted"/>
<gene>
    <name evidence="2" type="ORF">FF011L_26470</name>
</gene>
<dbReference type="InterPro" id="IPR047955">
    <property type="entry name" value="DrmC-like"/>
</dbReference>
<dbReference type="Proteomes" id="UP000320672">
    <property type="component" value="Chromosome"/>
</dbReference>
<dbReference type="SUPFAM" id="SSF56024">
    <property type="entry name" value="Phospholipase D/nuclease"/>
    <property type="match status" value="1"/>
</dbReference>
<keyword evidence="3" id="KW-1185">Reference proteome</keyword>
<dbReference type="Pfam" id="PF13091">
    <property type="entry name" value="PLDc_2"/>
    <property type="match status" value="1"/>
</dbReference>
<dbReference type="EMBL" id="CP036262">
    <property type="protein sequence ID" value="QDS93871.1"/>
    <property type="molecule type" value="Genomic_DNA"/>
</dbReference>
<dbReference type="GO" id="GO:0006793">
    <property type="term" value="P:phosphorus metabolic process"/>
    <property type="evidence" value="ECO:0007669"/>
    <property type="project" value="UniProtKB-ARBA"/>
</dbReference>
<reference evidence="2 3" key="1">
    <citation type="submission" date="2019-02" db="EMBL/GenBank/DDBJ databases">
        <title>Deep-cultivation of Planctomycetes and their phenomic and genomic characterization uncovers novel biology.</title>
        <authorList>
            <person name="Wiegand S."/>
            <person name="Jogler M."/>
            <person name="Boedeker C."/>
            <person name="Pinto D."/>
            <person name="Vollmers J."/>
            <person name="Rivas-Marin E."/>
            <person name="Kohn T."/>
            <person name="Peeters S.H."/>
            <person name="Heuer A."/>
            <person name="Rast P."/>
            <person name="Oberbeckmann S."/>
            <person name="Bunk B."/>
            <person name="Jeske O."/>
            <person name="Meyerdierks A."/>
            <person name="Storesund J.E."/>
            <person name="Kallscheuer N."/>
            <person name="Luecker S."/>
            <person name="Lage O.M."/>
            <person name="Pohl T."/>
            <person name="Merkel B.J."/>
            <person name="Hornburger P."/>
            <person name="Mueller R.-W."/>
            <person name="Bruemmer F."/>
            <person name="Labrenz M."/>
            <person name="Spormann A.M."/>
            <person name="Op den Camp H."/>
            <person name="Overmann J."/>
            <person name="Amann R."/>
            <person name="Jetten M.S.M."/>
            <person name="Mascher T."/>
            <person name="Medema M.H."/>
            <person name="Devos D.P."/>
            <person name="Kaster A.-K."/>
            <person name="Ovreas L."/>
            <person name="Rohde M."/>
            <person name="Galperin M.Y."/>
            <person name="Jogler C."/>
        </authorList>
    </citation>
    <scope>NUCLEOTIDE SEQUENCE [LARGE SCALE GENOMIC DNA]</scope>
    <source>
        <strain evidence="2 3">FF011L</strain>
    </source>
</reference>
<dbReference type="Gene3D" id="3.30.870.10">
    <property type="entry name" value="Endonuclease Chain A"/>
    <property type="match status" value="1"/>
</dbReference>
<evidence type="ECO:0000259" key="1">
    <source>
        <dbReference type="PROSITE" id="PS50035"/>
    </source>
</evidence>
<dbReference type="RefSeq" id="WP_145351961.1">
    <property type="nucleotide sequence ID" value="NZ_CP036262.1"/>
</dbReference>
<dbReference type="GO" id="GO:0003824">
    <property type="term" value="F:catalytic activity"/>
    <property type="evidence" value="ECO:0007669"/>
    <property type="project" value="InterPro"/>
</dbReference>
<dbReference type="InterPro" id="IPR001736">
    <property type="entry name" value="PLipase_D/transphosphatidylase"/>
</dbReference>
<feature type="domain" description="PLD phosphodiesterase" evidence="1">
    <location>
        <begin position="200"/>
        <end position="227"/>
    </location>
</feature>
<dbReference type="PROSITE" id="PS50035">
    <property type="entry name" value="PLD"/>
    <property type="match status" value="1"/>
</dbReference>
<dbReference type="InterPro" id="IPR025202">
    <property type="entry name" value="PLD-like_dom"/>
</dbReference>
<evidence type="ECO:0000313" key="2">
    <source>
        <dbReference type="EMBL" id="QDS93871.1"/>
    </source>
</evidence>
<dbReference type="AlphaFoldDB" id="A0A517MG56"/>
<organism evidence="2 3">
    <name type="scientific">Roseimaritima multifibrata</name>
    <dbReference type="NCBI Taxonomy" id="1930274"/>
    <lineage>
        <taxon>Bacteria</taxon>
        <taxon>Pseudomonadati</taxon>
        <taxon>Planctomycetota</taxon>
        <taxon>Planctomycetia</taxon>
        <taxon>Pirellulales</taxon>
        <taxon>Pirellulaceae</taxon>
        <taxon>Roseimaritima</taxon>
    </lineage>
</organism>
<dbReference type="OrthoDB" id="278324at2"/>
<evidence type="ECO:0000313" key="3">
    <source>
        <dbReference type="Proteomes" id="UP000320672"/>
    </source>
</evidence>
<accession>A0A517MG56</accession>
<dbReference type="NCBIfam" id="NF038319">
    <property type="entry name" value="DISARM_DrmC_I"/>
    <property type="match status" value="1"/>
</dbReference>
<protein>
    <submittedName>
        <fullName evidence="2">Phospholipase D Active site motif protein</fullName>
    </submittedName>
</protein>
<sequence length="264" mass="29472">MNGDFSALSNADLRSLVLGLRSGRISVPTSALQLRRLISESSVERIVSVINVLADHSFDAGQVAACVELILADRVVSSDQRMGEIDLVTSGPEAPGITNRDTSVVVRELFAHAKTSVMVVGYAIYQGQMVFEALATRMNEIPELDVEFFLNIPRPDRDTTRSEILVSRFVERFKTTQWPKGSRLPKVYYDPRSVADEGRIRSSLHAKCVIVDKRHVFISSANFTEAGQERNIEVGLHLNSDYLANKTSLHFKKMLEADLFERAM</sequence>
<name>A0A517MG56_9BACT</name>